<name>A0A0L0FAZ4_9EUKA</name>
<dbReference type="GO" id="GO:0000381">
    <property type="term" value="P:regulation of alternative mRNA splicing, via spliceosome"/>
    <property type="evidence" value="ECO:0007669"/>
    <property type="project" value="TreeGrafter"/>
</dbReference>
<dbReference type="SMART" id="SM00648">
    <property type="entry name" value="SWAP"/>
    <property type="match status" value="1"/>
</dbReference>
<keyword evidence="2" id="KW-0507">mRNA processing</keyword>
<dbReference type="InterPro" id="IPR045146">
    <property type="entry name" value="SF3A1"/>
</dbReference>
<dbReference type="InterPro" id="IPR035967">
    <property type="entry name" value="SWAP/Surp_sf"/>
</dbReference>
<accession>A0A0L0FAZ4</accession>
<dbReference type="RefSeq" id="XP_014147837.1">
    <property type="nucleotide sequence ID" value="XM_014292362.1"/>
</dbReference>
<evidence type="ECO:0000256" key="7">
    <source>
        <dbReference type="SAM" id="MobiDB-lite"/>
    </source>
</evidence>
<evidence type="ECO:0000313" key="10">
    <source>
        <dbReference type="Proteomes" id="UP000054560"/>
    </source>
</evidence>
<dbReference type="EMBL" id="KQ244966">
    <property type="protein sequence ID" value="KNC73935.1"/>
    <property type="molecule type" value="Genomic_DNA"/>
</dbReference>
<dbReference type="Proteomes" id="UP000054560">
    <property type="component" value="Unassembled WGS sequence"/>
</dbReference>
<dbReference type="PANTHER" id="PTHR15316:SF1">
    <property type="entry name" value="SPLICING FACTOR 3A SUBUNIT 1"/>
    <property type="match status" value="1"/>
</dbReference>
<dbReference type="PROSITE" id="PS50128">
    <property type="entry name" value="SURP"/>
    <property type="match status" value="1"/>
</dbReference>
<dbReference type="Pfam" id="PF01805">
    <property type="entry name" value="Surp"/>
    <property type="match status" value="1"/>
</dbReference>
<gene>
    <name evidence="9" type="ORF">SARC_13506</name>
</gene>
<sequence>MQTSKKKDIIAFTEPPPELEFSVTVPTISAQDIAIVKLTAQFVAKNGKGFLQSLMQREVRNYHFDFLKPHHSLFFYFTKLVEQYTKVMLPPKGTKEVLQKDGKSPYNALGRVEHRLNWKKQENAKKEAANKDVENERKAFLSINWADFVVVETVPFAEDDTSELPPPVNRQTIAQRILDQERLQTKKKAPAAELVPEAEAENEGENAEENEADVEEVEMEMEDGTRAWIVMCVF</sequence>
<keyword evidence="4" id="KW-0677">Repeat</keyword>
<evidence type="ECO:0000256" key="2">
    <source>
        <dbReference type="ARBA" id="ARBA00022664"/>
    </source>
</evidence>
<dbReference type="SUPFAM" id="SSF109905">
    <property type="entry name" value="Surp module (SWAP domain)"/>
    <property type="match status" value="1"/>
</dbReference>
<evidence type="ECO:0000256" key="1">
    <source>
        <dbReference type="ARBA" id="ARBA00004123"/>
    </source>
</evidence>
<evidence type="ECO:0000313" key="9">
    <source>
        <dbReference type="EMBL" id="KNC73935.1"/>
    </source>
</evidence>
<reference evidence="9 10" key="1">
    <citation type="submission" date="2011-02" db="EMBL/GenBank/DDBJ databases">
        <title>The Genome Sequence of Sphaeroforma arctica JP610.</title>
        <authorList>
            <consortium name="The Broad Institute Genome Sequencing Platform"/>
            <person name="Russ C."/>
            <person name="Cuomo C."/>
            <person name="Young S.K."/>
            <person name="Zeng Q."/>
            <person name="Gargeya S."/>
            <person name="Alvarado L."/>
            <person name="Berlin A."/>
            <person name="Chapman S.B."/>
            <person name="Chen Z."/>
            <person name="Freedman E."/>
            <person name="Gellesch M."/>
            <person name="Goldberg J."/>
            <person name="Griggs A."/>
            <person name="Gujja S."/>
            <person name="Heilman E."/>
            <person name="Heiman D."/>
            <person name="Howarth C."/>
            <person name="Mehta T."/>
            <person name="Neiman D."/>
            <person name="Pearson M."/>
            <person name="Roberts A."/>
            <person name="Saif S."/>
            <person name="Shea T."/>
            <person name="Shenoy N."/>
            <person name="Sisk P."/>
            <person name="Stolte C."/>
            <person name="Sykes S."/>
            <person name="White J."/>
            <person name="Yandava C."/>
            <person name="Burger G."/>
            <person name="Gray M.W."/>
            <person name="Holland P.W.H."/>
            <person name="King N."/>
            <person name="Lang F.B.F."/>
            <person name="Roger A.J."/>
            <person name="Ruiz-Trillo I."/>
            <person name="Haas B."/>
            <person name="Nusbaum C."/>
            <person name="Birren B."/>
        </authorList>
    </citation>
    <scope>NUCLEOTIDE SEQUENCE [LARGE SCALE GENOMIC DNA]</scope>
    <source>
        <strain evidence="9 10">JP610</strain>
    </source>
</reference>
<comment type="subcellular location">
    <subcellularLocation>
        <location evidence="1">Nucleus</location>
    </subcellularLocation>
</comment>
<evidence type="ECO:0000256" key="3">
    <source>
        <dbReference type="ARBA" id="ARBA00022728"/>
    </source>
</evidence>
<dbReference type="STRING" id="667725.A0A0L0FAZ4"/>
<proteinExistence type="predicted"/>
<dbReference type="GeneID" id="25914010"/>
<protein>
    <recommendedName>
        <fullName evidence="8">SURP motif domain-containing protein</fullName>
    </recommendedName>
</protein>
<keyword evidence="3" id="KW-0747">Spliceosome</keyword>
<feature type="compositionally biased region" description="Acidic residues" evidence="7">
    <location>
        <begin position="196"/>
        <end position="220"/>
    </location>
</feature>
<dbReference type="AlphaFoldDB" id="A0A0L0FAZ4"/>
<dbReference type="InterPro" id="IPR022030">
    <property type="entry name" value="SF3A1_dom"/>
</dbReference>
<dbReference type="GO" id="GO:0005686">
    <property type="term" value="C:U2 snRNP"/>
    <property type="evidence" value="ECO:0007669"/>
    <property type="project" value="TreeGrafter"/>
</dbReference>
<evidence type="ECO:0000256" key="6">
    <source>
        <dbReference type="ARBA" id="ARBA00023242"/>
    </source>
</evidence>
<evidence type="ECO:0000256" key="4">
    <source>
        <dbReference type="ARBA" id="ARBA00022737"/>
    </source>
</evidence>
<dbReference type="GO" id="GO:0003723">
    <property type="term" value="F:RNA binding"/>
    <property type="evidence" value="ECO:0007669"/>
    <property type="project" value="InterPro"/>
</dbReference>
<keyword evidence="10" id="KW-1185">Reference proteome</keyword>
<dbReference type="InterPro" id="IPR000061">
    <property type="entry name" value="Surp"/>
</dbReference>
<feature type="region of interest" description="Disordered" evidence="7">
    <location>
        <begin position="185"/>
        <end position="220"/>
    </location>
</feature>
<feature type="domain" description="SURP motif" evidence="8">
    <location>
        <begin position="35"/>
        <end position="77"/>
    </location>
</feature>
<dbReference type="GO" id="GO:0071013">
    <property type="term" value="C:catalytic step 2 spliceosome"/>
    <property type="evidence" value="ECO:0007669"/>
    <property type="project" value="TreeGrafter"/>
</dbReference>
<dbReference type="OrthoDB" id="447637at2759"/>
<dbReference type="eggNOG" id="KOG0007">
    <property type="taxonomic scope" value="Eukaryota"/>
</dbReference>
<dbReference type="GO" id="GO:0071004">
    <property type="term" value="C:U2-type prespliceosome"/>
    <property type="evidence" value="ECO:0007669"/>
    <property type="project" value="TreeGrafter"/>
</dbReference>
<dbReference type="Pfam" id="PF12230">
    <property type="entry name" value="PRP21_like_P"/>
    <property type="match status" value="1"/>
</dbReference>
<dbReference type="Gene3D" id="1.10.10.790">
    <property type="entry name" value="Surp module"/>
    <property type="match status" value="1"/>
</dbReference>
<dbReference type="FunFam" id="1.10.10.790:FF:000001">
    <property type="entry name" value="Splicing factor 3a, subunit 1"/>
    <property type="match status" value="1"/>
</dbReference>
<keyword evidence="6" id="KW-0539">Nucleus</keyword>
<keyword evidence="5" id="KW-0508">mRNA splicing</keyword>
<dbReference type="GO" id="GO:0045292">
    <property type="term" value="P:mRNA cis splicing, via spliceosome"/>
    <property type="evidence" value="ECO:0007669"/>
    <property type="project" value="InterPro"/>
</dbReference>
<evidence type="ECO:0000259" key="8">
    <source>
        <dbReference type="PROSITE" id="PS50128"/>
    </source>
</evidence>
<dbReference type="PANTHER" id="PTHR15316">
    <property type="entry name" value="SPLICEOSOME ASSOCIATED PROTEIN 114/SWAP SPLICING FACTOR-RELATED"/>
    <property type="match status" value="1"/>
</dbReference>
<organism evidence="9 10">
    <name type="scientific">Sphaeroforma arctica JP610</name>
    <dbReference type="NCBI Taxonomy" id="667725"/>
    <lineage>
        <taxon>Eukaryota</taxon>
        <taxon>Ichthyosporea</taxon>
        <taxon>Ichthyophonida</taxon>
        <taxon>Sphaeroforma</taxon>
    </lineage>
</organism>
<evidence type="ECO:0000256" key="5">
    <source>
        <dbReference type="ARBA" id="ARBA00023187"/>
    </source>
</evidence>